<protein>
    <submittedName>
        <fullName evidence="2 3">Uncharacterized protein</fullName>
    </submittedName>
</protein>
<gene>
    <name evidence="2" type="ORF">BRADI_1g01715v3</name>
</gene>
<feature type="transmembrane region" description="Helical" evidence="1">
    <location>
        <begin position="12"/>
        <end position="31"/>
    </location>
</feature>
<evidence type="ECO:0000256" key="1">
    <source>
        <dbReference type="SAM" id="Phobius"/>
    </source>
</evidence>
<evidence type="ECO:0000313" key="3">
    <source>
        <dbReference type="EnsemblPlants" id="KQK12117"/>
    </source>
</evidence>
<proteinExistence type="predicted"/>
<dbReference type="AlphaFoldDB" id="A0A0Q3GNV7"/>
<evidence type="ECO:0000313" key="2">
    <source>
        <dbReference type="EMBL" id="KQK12117.1"/>
    </source>
</evidence>
<keyword evidence="1" id="KW-0472">Membrane</keyword>
<organism evidence="2">
    <name type="scientific">Brachypodium distachyon</name>
    <name type="common">Purple false brome</name>
    <name type="synonym">Trachynia distachya</name>
    <dbReference type="NCBI Taxonomy" id="15368"/>
    <lineage>
        <taxon>Eukaryota</taxon>
        <taxon>Viridiplantae</taxon>
        <taxon>Streptophyta</taxon>
        <taxon>Embryophyta</taxon>
        <taxon>Tracheophyta</taxon>
        <taxon>Spermatophyta</taxon>
        <taxon>Magnoliopsida</taxon>
        <taxon>Liliopsida</taxon>
        <taxon>Poales</taxon>
        <taxon>Poaceae</taxon>
        <taxon>BOP clade</taxon>
        <taxon>Pooideae</taxon>
        <taxon>Stipodae</taxon>
        <taxon>Brachypodieae</taxon>
        <taxon>Brachypodium</taxon>
    </lineage>
</organism>
<dbReference type="Gramene" id="KQK12117">
    <property type="protein sequence ID" value="KQK12117"/>
    <property type="gene ID" value="BRADI_1g01715v3"/>
</dbReference>
<sequence>MLVFLCWSLEQSSASLLLLCICLLWCPGFYLMNPVMLETGWICPKLIHKLYIVKTIITALSLATMFFRNFGTIFVVNL</sequence>
<name>A0A0Q3GNV7_BRADI</name>
<dbReference type="Proteomes" id="UP000008810">
    <property type="component" value="Chromosome 1"/>
</dbReference>
<accession>A0A0Q3GNV7</accession>
<keyword evidence="1" id="KW-1133">Transmembrane helix</keyword>
<feature type="transmembrane region" description="Helical" evidence="1">
    <location>
        <begin position="51"/>
        <end position="76"/>
    </location>
</feature>
<dbReference type="EMBL" id="CM000880">
    <property type="protein sequence ID" value="KQK12117.1"/>
    <property type="molecule type" value="Genomic_DNA"/>
</dbReference>
<reference evidence="2" key="2">
    <citation type="submission" date="2017-06" db="EMBL/GenBank/DDBJ databases">
        <title>WGS assembly of Brachypodium distachyon.</title>
        <authorList>
            <consortium name="The International Brachypodium Initiative"/>
            <person name="Lucas S."/>
            <person name="Harmon-Smith M."/>
            <person name="Lail K."/>
            <person name="Tice H."/>
            <person name="Grimwood J."/>
            <person name="Bruce D."/>
            <person name="Barry K."/>
            <person name="Shu S."/>
            <person name="Lindquist E."/>
            <person name="Wang M."/>
            <person name="Pitluck S."/>
            <person name="Vogel J.P."/>
            <person name="Garvin D.F."/>
            <person name="Mockler T.C."/>
            <person name="Schmutz J."/>
            <person name="Rokhsar D."/>
            <person name="Bevan M.W."/>
        </authorList>
    </citation>
    <scope>NUCLEOTIDE SEQUENCE</scope>
    <source>
        <strain evidence="2">Bd21</strain>
    </source>
</reference>
<dbReference type="InParanoid" id="A0A0Q3GNV7"/>
<dbReference type="EnsemblPlants" id="KQK12117">
    <property type="protein sequence ID" value="KQK12117"/>
    <property type="gene ID" value="BRADI_1g01715v3"/>
</dbReference>
<evidence type="ECO:0000313" key="4">
    <source>
        <dbReference type="Proteomes" id="UP000008810"/>
    </source>
</evidence>
<reference evidence="2 3" key="1">
    <citation type="journal article" date="2010" name="Nature">
        <title>Genome sequencing and analysis of the model grass Brachypodium distachyon.</title>
        <authorList>
            <consortium name="International Brachypodium Initiative"/>
        </authorList>
    </citation>
    <scope>NUCLEOTIDE SEQUENCE [LARGE SCALE GENOMIC DNA]</scope>
    <source>
        <strain evidence="2 3">Bd21</strain>
    </source>
</reference>
<keyword evidence="1" id="KW-0812">Transmembrane</keyword>
<keyword evidence="4" id="KW-1185">Reference proteome</keyword>
<reference evidence="3" key="3">
    <citation type="submission" date="2018-08" db="UniProtKB">
        <authorList>
            <consortium name="EnsemblPlants"/>
        </authorList>
    </citation>
    <scope>IDENTIFICATION</scope>
    <source>
        <strain evidence="3">cv. Bd21</strain>
    </source>
</reference>